<gene>
    <name evidence="1" type="ORF">TMS3_0107120</name>
</gene>
<accession>A0A0A1YP29</accession>
<evidence type="ECO:0000313" key="1">
    <source>
        <dbReference type="EMBL" id="KFX71687.1"/>
    </source>
</evidence>
<proteinExistence type="predicted"/>
<dbReference type="RefSeq" id="WP_025164533.1">
    <property type="nucleotide sequence ID" value="NZ_AWSQ01000001.1"/>
</dbReference>
<organism evidence="1 2">
    <name type="scientific">Pseudomonas taeanensis MS-3</name>
    <dbReference type="NCBI Taxonomy" id="1395571"/>
    <lineage>
        <taxon>Bacteria</taxon>
        <taxon>Pseudomonadati</taxon>
        <taxon>Pseudomonadota</taxon>
        <taxon>Gammaproteobacteria</taxon>
        <taxon>Pseudomonadales</taxon>
        <taxon>Pseudomonadaceae</taxon>
        <taxon>Pseudomonas</taxon>
    </lineage>
</organism>
<dbReference type="EMBL" id="AWSQ01000001">
    <property type="protein sequence ID" value="KFX71687.1"/>
    <property type="molecule type" value="Genomic_DNA"/>
</dbReference>
<keyword evidence="2" id="KW-1185">Reference proteome</keyword>
<sequence length="75" mass="8669">MLTCREMSELGSEIIDGHLRFSTRLAVLMHQRMCPRCKLYIKQLKLTAEVLQQLPLGDESVDSQAILDRLRTPDR</sequence>
<dbReference type="OrthoDB" id="8374021at2"/>
<protein>
    <recommendedName>
        <fullName evidence="3">Anti-sigma factor</fullName>
    </recommendedName>
</protein>
<dbReference type="Proteomes" id="UP000030063">
    <property type="component" value="Unassembled WGS sequence"/>
</dbReference>
<evidence type="ECO:0008006" key="3">
    <source>
        <dbReference type="Google" id="ProtNLM"/>
    </source>
</evidence>
<evidence type="ECO:0000313" key="2">
    <source>
        <dbReference type="Proteomes" id="UP000030063"/>
    </source>
</evidence>
<comment type="caution">
    <text evidence="1">The sequence shown here is derived from an EMBL/GenBank/DDBJ whole genome shotgun (WGS) entry which is preliminary data.</text>
</comment>
<dbReference type="STRING" id="1395571.TMS3_0107120"/>
<reference evidence="1 2" key="1">
    <citation type="journal article" date="2014" name="Genome Announc.">
        <title>Draft Genome Sequence of Petroleum Oil-Degrading Marine Bacterium Pseudomonas taeanensis Strain MS-3, Isolated from a Crude Oil-Contaminated Seashore.</title>
        <authorList>
            <person name="Lee S.Y."/>
            <person name="Kim S.H."/>
            <person name="Lee D.G."/>
            <person name="Shin S."/>
            <person name="Yun S.H."/>
            <person name="Choi C.W."/>
            <person name="Chung Y.H."/>
            <person name="Choi J.S."/>
            <person name="Kahng H.Y."/>
            <person name="Kim S.I."/>
        </authorList>
    </citation>
    <scope>NUCLEOTIDE SEQUENCE [LARGE SCALE GENOMIC DNA]</scope>
    <source>
        <strain evidence="1 2">MS-3</strain>
    </source>
</reference>
<dbReference type="AlphaFoldDB" id="A0A0A1YP29"/>
<name>A0A0A1YP29_9PSED</name>